<evidence type="ECO:0000256" key="3">
    <source>
        <dbReference type="ARBA" id="ARBA00022692"/>
    </source>
</evidence>
<evidence type="ECO:0000256" key="2">
    <source>
        <dbReference type="ARBA" id="ARBA00022475"/>
    </source>
</evidence>
<evidence type="ECO:0000313" key="9">
    <source>
        <dbReference type="Proteomes" id="UP000030635"/>
    </source>
</evidence>
<dbReference type="GO" id="GO:0005886">
    <property type="term" value="C:plasma membrane"/>
    <property type="evidence" value="ECO:0007669"/>
    <property type="project" value="UniProtKB-SubCell"/>
</dbReference>
<dbReference type="NCBIfam" id="TIGR00704">
    <property type="entry name" value="NaPi_cotrn_rel"/>
    <property type="match status" value="1"/>
</dbReference>
<dbReference type="KEGG" id="cbv:U729_408"/>
<evidence type="ECO:0000256" key="4">
    <source>
        <dbReference type="ARBA" id="ARBA00022989"/>
    </source>
</evidence>
<keyword evidence="4 6" id="KW-1133">Transmembrane helix</keyword>
<dbReference type="STRING" id="1561.NPD11_2596"/>
<feature type="domain" description="PhoU" evidence="7">
    <location>
        <begin position="343"/>
        <end position="428"/>
    </location>
</feature>
<dbReference type="PANTHER" id="PTHR10010:SF46">
    <property type="entry name" value="SODIUM-DEPENDENT PHOSPHATE TRANSPORT PROTEIN 2B"/>
    <property type="match status" value="1"/>
</dbReference>
<evidence type="ECO:0000256" key="6">
    <source>
        <dbReference type="SAM" id="Phobius"/>
    </source>
</evidence>
<dbReference type="GO" id="GO:0005436">
    <property type="term" value="F:sodium:phosphate symporter activity"/>
    <property type="evidence" value="ECO:0007669"/>
    <property type="project" value="InterPro"/>
</dbReference>
<evidence type="ECO:0000259" key="7">
    <source>
        <dbReference type="Pfam" id="PF01895"/>
    </source>
</evidence>
<evidence type="ECO:0000256" key="1">
    <source>
        <dbReference type="ARBA" id="ARBA00004651"/>
    </source>
</evidence>
<organism evidence="8 9">
    <name type="scientific">Clostridium baratii str. Sullivan</name>
    <dbReference type="NCBI Taxonomy" id="1415775"/>
    <lineage>
        <taxon>Bacteria</taxon>
        <taxon>Bacillati</taxon>
        <taxon>Bacillota</taxon>
        <taxon>Clostridia</taxon>
        <taxon>Eubacteriales</taxon>
        <taxon>Clostridiaceae</taxon>
        <taxon>Clostridium</taxon>
    </lineage>
</organism>
<name>A0A0A7FTH0_9CLOT</name>
<reference evidence="8 9" key="1">
    <citation type="journal article" date="2015" name="Infect. Genet. Evol.">
        <title>Genomic sequences of six botulinum neurotoxin-producing strains representing three clostridial species illustrate the mobility and diversity of botulinum neurotoxin genes.</title>
        <authorList>
            <person name="Smith T.J."/>
            <person name="Hill K.K."/>
            <person name="Xie G."/>
            <person name="Foley B.T."/>
            <person name="Williamson C.H."/>
            <person name="Foster J.T."/>
            <person name="Johnson S.L."/>
            <person name="Chertkov O."/>
            <person name="Teshima H."/>
            <person name="Gibbons H.S."/>
            <person name="Johnsky L.A."/>
            <person name="Karavis M.A."/>
            <person name="Smith L.A."/>
        </authorList>
    </citation>
    <scope>NUCLEOTIDE SEQUENCE [LARGE SCALE GENOMIC DNA]</scope>
    <source>
        <strain evidence="8">Sullivan</strain>
    </source>
</reference>
<dbReference type="NCBIfam" id="NF037997">
    <property type="entry name" value="Na_Pi_symport"/>
    <property type="match status" value="1"/>
</dbReference>
<dbReference type="PANTHER" id="PTHR10010">
    <property type="entry name" value="SOLUTE CARRIER FAMILY 34 SODIUM PHOSPHATE , MEMBER 2-RELATED"/>
    <property type="match status" value="1"/>
</dbReference>
<dbReference type="GO" id="GO:0044341">
    <property type="term" value="P:sodium-dependent phosphate transport"/>
    <property type="evidence" value="ECO:0007669"/>
    <property type="project" value="InterPro"/>
</dbReference>
<dbReference type="SUPFAM" id="SSF109755">
    <property type="entry name" value="PhoU-like"/>
    <property type="match status" value="1"/>
</dbReference>
<feature type="transmembrane region" description="Helical" evidence="6">
    <location>
        <begin position="286"/>
        <end position="309"/>
    </location>
</feature>
<dbReference type="EMBL" id="CP006905">
    <property type="protein sequence ID" value="AIY82823.1"/>
    <property type="molecule type" value="Genomic_DNA"/>
</dbReference>
<dbReference type="HOGENOM" id="CLU_025623_0_1_9"/>
<dbReference type="InterPro" id="IPR038078">
    <property type="entry name" value="PhoU-like_sf"/>
</dbReference>
<dbReference type="eggNOG" id="COG1283">
    <property type="taxonomic scope" value="Bacteria"/>
</dbReference>
<dbReference type="InterPro" id="IPR003841">
    <property type="entry name" value="Na/Pi_transpt"/>
</dbReference>
<dbReference type="Pfam" id="PF02690">
    <property type="entry name" value="Na_Pi_cotrans"/>
    <property type="match status" value="1"/>
</dbReference>
<feature type="transmembrane region" description="Helical" evidence="6">
    <location>
        <begin position="109"/>
        <end position="126"/>
    </location>
</feature>
<sequence length="535" mass="57494">MNILAIISGLIGGLGLFLFGMKLMGDGLENAAGEKLKSIIEKVTSNRIIGVLVGAFVTAIIQSSSATTVMVVSFVNAGLMNLIQAASIIMGANIGTTITAQMVSFNLEGIAPLVIGIGVIITLVAKNKKVKDIASILLGFGLLFLGMGMMSGAMKPIADSDIFKHFVILVGDNIFLGILAGLLMTALVQSSSATTGILIALAASGAIKLNVALPIILGCNIGTCVTALISAVGVSKTAKKAAIIHLLFNVIGTIIFIPFVGILVNIVQSISPDSVTRQVANAHTIFNITVTLILLPFINLLVIIANKILPGNDKIEKKDTIYLDEKLLENPVIASVQAEKETLRMAEKARENFILSMKAFKDGSIEDVEKVIKNEETIDTLEKDIADYLMKISQSELSGDVNNSVTSNFHVISDLERIGDHAKNIAELAIEKINGKVHYDEEEKQDLKVMYNTTLEVVEMAFNTYENKDLNNIDSLAKLEDAIDNMEKELRNSHIKRLSSKKGSAHGSVIFLDIISNLERIGDHAVNIAEVISER</sequence>
<comment type="subcellular location">
    <subcellularLocation>
        <location evidence="1">Cell membrane</location>
        <topology evidence="1">Multi-pass membrane protein</topology>
    </subcellularLocation>
</comment>
<proteinExistence type="predicted"/>
<dbReference type="InterPro" id="IPR004633">
    <property type="entry name" value="NaPi_cotrn-rel/YqeW-like"/>
</dbReference>
<keyword evidence="9" id="KW-1185">Reference proteome</keyword>
<feature type="transmembrane region" description="Helical" evidence="6">
    <location>
        <begin position="246"/>
        <end position="266"/>
    </location>
</feature>
<keyword evidence="3 6" id="KW-0812">Transmembrane</keyword>
<keyword evidence="5 6" id="KW-0472">Membrane</keyword>
<dbReference type="OrthoDB" id="9763003at2"/>
<accession>A0A0A7FTH0</accession>
<dbReference type="Pfam" id="PF01895">
    <property type="entry name" value="PhoU"/>
    <property type="match status" value="2"/>
</dbReference>
<gene>
    <name evidence="8" type="ORF">U729_408</name>
</gene>
<feature type="transmembrane region" description="Helical" evidence="6">
    <location>
        <begin position="166"/>
        <end position="184"/>
    </location>
</feature>
<evidence type="ECO:0000256" key="5">
    <source>
        <dbReference type="ARBA" id="ARBA00023136"/>
    </source>
</evidence>
<feature type="domain" description="PhoU" evidence="7">
    <location>
        <begin position="449"/>
        <end position="531"/>
    </location>
</feature>
<dbReference type="RefSeq" id="WP_052139361.1">
    <property type="nucleotide sequence ID" value="NZ_CP006905.1"/>
</dbReference>
<protein>
    <submittedName>
        <fullName evidence="8">Na+/Pi-cotransporter family protein</fullName>
    </submittedName>
</protein>
<feature type="transmembrane region" description="Helical" evidence="6">
    <location>
        <begin position="215"/>
        <end position="234"/>
    </location>
</feature>
<dbReference type="Proteomes" id="UP000030635">
    <property type="component" value="Chromosome"/>
</dbReference>
<feature type="transmembrane region" description="Helical" evidence="6">
    <location>
        <begin position="47"/>
        <end position="75"/>
    </location>
</feature>
<feature type="transmembrane region" description="Helical" evidence="6">
    <location>
        <begin position="133"/>
        <end position="154"/>
    </location>
</feature>
<keyword evidence="2" id="KW-1003">Cell membrane</keyword>
<dbReference type="Gene3D" id="1.20.58.220">
    <property type="entry name" value="Phosphate transport system protein phou homolog 2, domain 2"/>
    <property type="match status" value="1"/>
</dbReference>
<evidence type="ECO:0000313" key="8">
    <source>
        <dbReference type="EMBL" id="AIY82823.1"/>
    </source>
</evidence>
<dbReference type="InterPro" id="IPR026022">
    <property type="entry name" value="PhoU_dom"/>
</dbReference>
<dbReference type="AlphaFoldDB" id="A0A0A7FTH0"/>